<organism evidence="1">
    <name type="scientific">Oppiella nova</name>
    <dbReference type="NCBI Taxonomy" id="334625"/>
    <lineage>
        <taxon>Eukaryota</taxon>
        <taxon>Metazoa</taxon>
        <taxon>Ecdysozoa</taxon>
        <taxon>Arthropoda</taxon>
        <taxon>Chelicerata</taxon>
        <taxon>Arachnida</taxon>
        <taxon>Acari</taxon>
        <taxon>Acariformes</taxon>
        <taxon>Sarcoptiformes</taxon>
        <taxon>Oribatida</taxon>
        <taxon>Brachypylina</taxon>
        <taxon>Oppioidea</taxon>
        <taxon>Oppiidae</taxon>
        <taxon>Oppiella</taxon>
    </lineage>
</organism>
<feature type="non-terminal residue" evidence="1">
    <location>
        <position position="54"/>
    </location>
</feature>
<gene>
    <name evidence="1" type="ORF">ONB1V03_LOCUS19987</name>
</gene>
<reference evidence="1" key="1">
    <citation type="submission" date="2020-11" db="EMBL/GenBank/DDBJ databases">
        <authorList>
            <person name="Tran Van P."/>
        </authorList>
    </citation>
    <scope>NUCLEOTIDE SEQUENCE</scope>
</reference>
<dbReference type="Proteomes" id="UP000728032">
    <property type="component" value="Unassembled WGS sequence"/>
</dbReference>
<dbReference type="EMBL" id="OC947321">
    <property type="protein sequence ID" value="CAD7663429.1"/>
    <property type="molecule type" value="Genomic_DNA"/>
</dbReference>
<proteinExistence type="predicted"/>
<dbReference type="AlphaFoldDB" id="A0A7R9MNP0"/>
<protein>
    <submittedName>
        <fullName evidence="1">Uncharacterized protein</fullName>
    </submittedName>
</protein>
<dbReference type="EMBL" id="CAJPVJ010032496">
    <property type="protein sequence ID" value="CAG2180566.1"/>
    <property type="molecule type" value="Genomic_DNA"/>
</dbReference>
<evidence type="ECO:0000313" key="1">
    <source>
        <dbReference type="EMBL" id="CAD7663429.1"/>
    </source>
</evidence>
<evidence type="ECO:0000313" key="2">
    <source>
        <dbReference type="Proteomes" id="UP000728032"/>
    </source>
</evidence>
<keyword evidence="2" id="KW-1185">Reference proteome</keyword>
<accession>A0A7R9MNP0</accession>
<sequence>MKDINDFLMDIRHSFDVKSKHVVKYYSLWIEHESYQELGLCFLKGINNQLDSIP</sequence>
<name>A0A7R9MNP0_9ACAR</name>